<feature type="transmembrane region" description="Helical" evidence="12">
    <location>
        <begin position="72"/>
        <end position="91"/>
    </location>
</feature>
<evidence type="ECO:0000256" key="11">
    <source>
        <dbReference type="ARBA" id="ARBA00023136"/>
    </source>
</evidence>
<evidence type="ECO:0000256" key="6">
    <source>
        <dbReference type="ARBA" id="ARBA00022556"/>
    </source>
</evidence>
<evidence type="ECO:0000256" key="10">
    <source>
        <dbReference type="ARBA" id="ARBA00023098"/>
    </source>
</evidence>
<keyword evidence="8 12" id="KW-0448">Lipopolysaccharide biosynthesis</keyword>
<dbReference type="PANTHER" id="PTHR30561">
    <property type="entry name" value="SMR FAMILY PROTON-DEPENDENT DRUG EFFLUX TRANSPORTER SUGE"/>
    <property type="match status" value="1"/>
</dbReference>
<organism evidence="13 14">
    <name type="scientific">Duffyella gerundensis</name>
    <dbReference type="NCBI Taxonomy" id="1619313"/>
    <lineage>
        <taxon>Bacteria</taxon>
        <taxon>Pseudomonadati</taxon>
        <taxon>Pseudomonadota</taxon>
        <taxon>Gammaproteobacteria</taxon>
        <taxon>Enterobacterales</taxon>
        <taxon>Erwiniaceae</taxon>
        <taxon>Duffyella</taxon>
    </lineage>
</organism>
<dbReference type="InterPro" id="IPR000390">
    <property type="entry name" value="Small_drug/metabolite_transptr"/>
</dbReference>
<keyword evidence="9 12" id="KW-1133">Transmembrane helix</keyword>
<comment type="pathway">
    <text evidence="12">Bacterial outer membrane biogenesis; lipopolysaccharide biosynthesis.</text>
</comment>
<keyword evidence="14" id="KW-1185">Reference proteome</keyword>
<dbReference type="GO" id="GO:0009245">
    <property type="term" value="P:lipid A biosynthetic process"/>
    <property type="evidence" value="ECO:0007669"/>
    <property type="project" value="UniProtKB-UniRule"/>
</dbReference>
<dbReference type="KEGG" id="ege:EM595_p0072"/>
<dbReference type="RefSeq" id="WP_067435780.1">
    <property type="nucleotide sequence ID" value="NZ_CP072599.1"/>
</dbReference>
<gene>
    <name evidence="12" type="primary">arnF</name>
    <name evidence="13" type="ORF">EM595_p0072</name>
</gene>
<accession>A0A0U5LTL6</accession>
<sequence length="122" mass="13366">MKGRGLALASMLLVTAAQLMLRWSVVQLPLTSAEWRTLPPLPLSVLAGGLFAYGLSMLCWTAALRHLALNRAYPLLSISYLLVWALALWLPGFHEPFHAGAVPGVLLTLVGLLLLWQRGEPR</sequence>
<evidence type="ECO:0000256" key="4">
    <source>
        <dbReference type="ARBA" id="ARBA00022516"/>
    </source>
</evidence>
<dbReference type="InterPro" id="IPR037185">
    <property type="entry name" value="EmrE-like"/>
</dbReference>
<keyword evidence="7 12" id="KW-0812">Transmembrane</keyword>
<evidence type="ECO:0000256" key="12">
    <source>
        <dbReference type="HAMAP-Rule" id="MF_00538"/>
    </source>
</evidence>
<keyword evidence="10 12" id="KW-0443">Lipid metabolism</keyword>
<comment type="subcellular location">
    <subcellularLocation>
        <location evidence="12">Cell inner membrane</location>
        <topology evidence="12">Multi-pass membrane protein</topology>
    </subcellularLocation>
    <subcellularLocation>
        <location evidence="1">Cell membrane</location>
        <topology evidence="1">Multi-pass membrane protein</topology>
    </subcellularLocation>
</comment>
<evidence type="ECO:0000256" key="5">
    <source>
        <dbReference type="ARBA" id="ARBA00022519"/>
    </source>
</evidence>
<keyword evidence="11 12" id="KW-0472">Membrane</keyword>
<keyword evidence="2 12" id="KW-0813">Transport</keyword>
<dbReference type="UniPathway" id="UPA00030"/>
<evidence type="ECO:0000256" key="9">
    <source>
        <dbReference type="ARBA" id="ARBA00022989"/>
    </source>
</evidence>
<protein>
    <recommendedName>
        <fullName evidence="12">Probable 4-amino-4-deoxy-L-arabinose-phosphoundecaprenol flippase subunit ArnF</fullName>
        <shortName evidence="12">L-Ara4N-phosphoundecaprenol flippase subunit ArnF</shortName>
    </recommendedName>
    <alternativeName>
        <fullName evidence="12">Undecaprenyl phosphate-aminoarabinose flippase subunit ArnF</fullName>
    </alternativeName>
</protein>
<comment type="subunit">
    <text evidence="12">Heterodimer of ArnE and ArnF.</text>
</comment>
<dbReference type="NCBIfam" id="NF002816">
    <property type="entry name" value="PRK02971.1-2"/>
    <property type="match status" value="1"/>
</dbReference>
<evidence type="ECO:0000313" key="13">
    <source>
        <dbReference type="EMBL" id="CUU25772.1"/>
    </source>
</evidence>
<dbReference type="GO" id="GO:0009103">
    <property type="term" value="P:lipopolysaccharide biosynthetic process"/>
    <property type="evidence" value="ECO:0007669"/>
    <property type="project" value="UniProtKB-UniRule"/>
</dbReference>
<comment type="function">
    <text evidence="12">Translocates 4-amino-4-deoxy-L-arabinose-phosphoundecaprenol (alpha-L-Ara4N-phosphoundecaprenol) from the cytoplasmic to the periplasmic side of the inner membrane.</text>
</comment>
<dbReference type="SUPFAM" id="SSF103481">
    <property type="entry name" value="Multidrug resistance efflux transporter EmrE"/>
    <property type="match status" value="1"/>
</dbReference>
<keyword evidence="5 12" id="KW-0997">Cell inner membrane</keyword>
<dbReference type="GO" id="GO:1901505">
    <property type="term" value="F:carbohydrate derivative transmembrane transporter activity"/>
    <property type="evidence" value="ECO:0007669"/>
    <property type="project" value="InterPro"/>
</dbReference>
<keyword evidence="4 12" id="KW-0444">Lipid biosynthesis</keyword>
<geneLocation type="plasmid" evidence="14">
    <name>pEM01</name>
</geneLocation>
<dbReference type="Proteomes" id="UP000059419">
    <property type="component" value="Plasmid pEM01"/>
</dbReference>
<dbReference type="HAMAP" id="MF_00538">
    <property type="entry name" value="Flippase_ArnF"/>
    <property type="match status" value="1"/>
</dbReference>
<dbReference type="PATRIC" id="fig|1619313.3.peg.3673"/>
<dbReference type="PANTHER" id="PTHR30561:SF9">
    <property type="entry name" value="4-AMINO-4-DEOXY-L-ARABINOSE-PHOSPHOUNDECAPRENOL FLIPPASE SUBUNIT ARNF-RELATED"/>
    <property type="match status" value="1"/>
</dbReference>
<evidence type="ECO:0000256" key="7">
    <source>
        <dbReference type="ARBA" id="ARBA00022692"/>
    </source>
</evidence>
<feature type="transmembrane region" description="Helical" evidence="12">
    <location>
        <begin position="97"/>
        <end position="116"/>
    </location>
</feature>
<dbReference type="OrthoDB" id="5592809at2"/>
<evidence type="ECO:0000256" key="8">
    <source>
        <dbReference type="ARBA" id="ARBA00022985"/>
    </source>
</evidence>
<evidence type="ECO:0000256" key="1">
    <source>
        <dbReference type="ARBA" id="ARBA00004651"/>
    </source>
</evidence>
<comment type="caution">
    <text evidence="12">Lacks conserved residue(s) required for the propagation of feature annotation.</text>
</comment>
<dbReference type="InterPro" id="IPR022832">
    <property type="entry name" value="Flippase_ArnF"/>
</dbReference>
<evidence type="ECO:0000313" key="14">
    <source>
        <dbReference type="Proteomes" id="UP000059419"/>
    </source>
</evidence>
<keyword evidence="6 12" id="KW-0441">Lipid A biosynthesis</keyword>
<keyword evidence="3 12" id="KW-1003">Cell membrane</keyword>
<name>A0A0U5LTL6_9GAMM</name>
<dbReference type="EMBL" id="LN907828">
    <property type="protein sequence ID" value="CUU25772.1"/>
    <property type="molecule type" value="Genomic_DNA"/>
</dbReference>
<dbReference type="Gene3D" id="1.10.3730.20">
    <property type="match status" value="1"/>
</dbReference>
<comment type="similarity">
    <text evidence="12">Belongs to the ArnF family.</text>
</comment>
<reference evidence="14" key="1">
    <citation type="submission" date="2015-11" db="EMBL/GenBank/DDBJ databases">
        <authorList>
            <person name="Blom J."/>
        </authorList>
    </citation>
    <scope>NUCLEOTIDE SEQUENCE [LARGE SCALE GENOMIC DNA]</scope>
    <source>
        <plasmid evidence="14">pEM01</plasmid>
    </source>
</reference>
<proteinExistence type="inferred from homology"/>
<evidence type="ECO:0000256" key="2">
    <source>
        <dbReference type="ARBA" id="ARBA00022448"/>
    </source>
</evidence>
<feature type="transmembrane region" description="Helical" evidence="12">
    <location>
        <begin position="41"/>
        <end position="60"/>
    </location>
</feature>
<dbReference type="AlphaFoldDB" id="A0A0U5LTL6"/>
<dbReference type="GO" id="GO:0005886">
    <property type="term" value="C:plasma membrane"/>
    <property type="evidence" value="ECO:0007669"/>
    <property type="project" value="UniProtKB-SubCell"/>
</dbReference>
<evidence type="ECO:0000256" key="3">
    <source>
        <dbReference type="ARBA" id="ARBA00022475"/>
    </source>
</evidence>